<dbReference type="AlphaFoldDB" id="A0A2I1H194"/>
<comment type="caution">
    <text evidence="1">The sequence shown here is derived from an EMBL/GenBank/DDBJ whole genome shotgun (WGS) entry which is preliminary data.</text>
</comment>
<sequence>MFDSDLSPRELNEKFDWQAVKKIVAGSDKTDGEIIKENIKKYGGFFGKVIKRRTAVSIDKMTPNNNVSEKSDDEQFYGTRDALTDPKENLNDKLDDFNKLMKILVTELRKLMKRVAQIQGSRGDDDSEGNE</sequence>
<dbReference type="EMBL" id="LLXI01001237">
    <property type="protein sequence ID" value="PKY52611.1"/>
    <property type="molecule type" value="Genomic_DNA"/>
</dbReference>
<evidence type="ECO:0000313" key="2">
    <source>
        <dbReference type="Proteomes" id="UP000234323"/>
    </source>
</evidence>
<dbReference type="Proteomes" id="UP000234323">
    <property type="component" value="Unassembled WGS sequence"/>
</dbReference>
<gene>
    <name evidence="1" type="ORF">RhiirA4_470354</name>
</gene>
<evidence type="ECO:0000313" key="1">
    <source>
        <dbReference type="EMBL" id="PKY52611.1"/>
    </source>
</evidence>
<accession>A0A2I1H194</accession>
<reference evidence="1 2" key="1">
    <citation type="submission" date="2015-10" db="EMBL/GenBank/DDBJ databases">
        <title>Genome analyses suggest a sexual origin of heterokaryosis in a supposedly ancient asexual fungus.</title>
        <authorList>
            <person name="Ropars J."/>
            <person name="Sedzielewska K."/>
            <person name="Noel J."/>
            <person name="Charron P."/>
            <person name="Farinelli L."/>
            <person name="Marton T."/>
            <person name="Kruger M."/>
            <person name="Pelin A."/>
            <person name="Brachmann A."/>
            <person name="Corradi N."/>
        </authorList>
    </citation>
    <scope>NUCLEOTIDE SEQUENCE [LARGE SCALE GENOMIC DNA]</scope>
    <source>
        <strain evidence="1 2">A4</strain>
    </source>
</reference>
<proteinExistence type="predicted"/>
<name>A0A2I1H194_9GLOM</name>
<organism evidence="1 2">
    <name type="scientific">Rhizophagus irregularis</name>
    <dbReference type="NCBI Taxonomy" id="588596"/>
    <lineage>
        <taxon>Eukaryota</taxon>
        <taxon>Fungi</taxon>
        <taxon>Fungi incertae sedis</taxon>
        <taxon>Mucoromycota</taxon>
        <taxon>Glomeromycotina</taxon>
        <taxon>Glomeromycetes</taxon>
        <taxon>Glomerales</taxon>
        <taxon>Glomeraceae</taxon>
        <taxon>Rhizophagus</taxon>
    </lineage>
</organism>
<dbReference type="VEuPathDB" id="FungiDB:RhiirA1_402747"/>
<protein>
    <submittedName>
        <fullName evidence="1">Uncharacterized protein</fullName>
    </submittedName>
</protein>
<keyword evidence="2" id="KW-1185">Reference proteome</keyword>